<comment type="caution">
    <text evidence="1">The sequence shown here is derived from an EMBL/GenBank/DDBJ whole genome shotgun (WGS) entry which is preliminary data.</text>
</comment>
<dbReference type="Proteomes" id="UP000675121">
    <property type="component" value="Unassembled WGS sequence"/>
</dbReference>
<dbReference type="EMBL" id="CAJNAS010000029">
    <property type="protein sequence ID" value="CAE6958634.1"/>
    <property type="molecule type" value="Genomic_DNA"/>
</dbReference>
<proteinExistence type="predicted"/>
<sequence length="560" mass="61345">MSTIRITRFGGVIPRYNDALVKENMASDAANVKLWHGTLAPFRMPEPVYDAPVSRATTIYRFGCCWLAWDDPCIDVAEWLPTCERVYVTGWKPYPVTAALPDSGCDFDWRRVGLPVPSASPTATVDDSSHPERLTSSRSYVYTYVDSWGGEGAPSYPSNELLDVSEAAGVTVSIAAPPSGQGWDITAIRLYRVAEGFNDGTKPGAATTSAFLLVAELPPVAQSYYDALPADQLAEANISEQYTPPPDNLDGIVDLRDGVLAGFVKNLVYFCEPYEPQAWPVDYVLALDDNVRALRWHDDILYAMTDGHPYAIAQQCGNATMLTAATQESVCCRKAYRFPKAAPILSHKSATVTSKGVVYASDAGLTLLAQKAITTLTAPWYARDDWQKMRPATMVGATVEGQYIGASCSGAFLFDMRDSTENDGITDNDLMPLTLTPNALHAARDGKLYLAFGNVIHEWDAGADFLPYRWRSRLTVTPGLTNFAAARVVFDAYPWPMRAPRGVRVCHFADGRELLHRQVKHSNPYRLPSSCRARSLTVAVAGVETVREIQLATSIMDLAG</sequence>
<reference evidence="1" key="1">
    <citation type="submission" date="2021-02" db="EMBL/GenBank/DDBJ databases">
        <authorList>
            <person name="Vanwijnsberghe S."/>
        </authorList>
    </citation>
    <scope>NUCLEOTIDE SEQUENCE</scope>
    <source>
        <strain evidence="1">R-70211</strain>
    </source>
</reference>
<dbReference type="RefSeq" id="WP_201138567.1">
    <property type="nucleotide sequence ID" value="NZ_CAJNAS010000029.1"/>
</dbReference>
<protein>
    <submittedName>
        <fullName evidence="1">Uncharacterized protein</fullName>
    </submittedName>
</protein>
<evidence type="ECO:0000313" key="1">
    <source>
        <dbReference type="EMBL" id="CAE6958634.1"/>
    </source>
</evidence>
<name>A0A9N8R4R7_9BURK</name>
<organism evidence="1 2">
    <name type="scientific">Paraburkholderia domus</name>
    <dbReference type="NCBI Taxonomy" id="2793075"/>
    <lineage>
        <taxon>Bacteria</taxon>
        <taxon>Pseudomonadati</taxon>
        <taxon>Pseudomonadota</taxon>
        <taxon>Betaproteobacteria</taxon>
        <taxon>Burkholderiales</taxon>
        <taxon>Burkholderiaceae</taxon>
        <taxon>Paraburkholderia</taxon>
    </lineage>
</organism>
<dbReference type="AlphaFoldDB" id="A0A9N8R4R7"/>
<keyword evidence="2" id="KW-1185">Reference proteome</keyword>
<evidence type="ECO:0000313" key="2">
    <source>
        <dbReference type="Proteomes" id="UP000675121"/>
    </source>
</evidence>
<gene>
    <name evidence="1" type="ORF">R70211_06770</name>
</gene>
<accession>A0A9N8R4R7</accession>